<name>A0A1J3ECF6_NOCCA</name>
<sequence length="135" mass="16634">MEMSHETDPQKDKMDSVCKTWKLYDNPYYYCPHSQQHQHQQHQRKAFIWDLNFVKVFMETELEKARAEIKELKAELDYERKARRRAELMNKKLAKDLEEERMCREAEEMQYKNLLKERSSEKSEMVLMRRELENV</sequence>
<evidence type="ECO:0000256" key="1">
    <source>
        <dbReference type="SAM" id="Coils"/>
    </source>
</evidence>
<dbReference type="InterPro" id="IPR043424">
    <property type="entry name" value="BLT-like"/>
</dbReference>
<dbReference type="AlphaFoldDB" id="A0A1J3ECF6"/>
<keyword evidence="1" id="KW-0175">Coiled coil</keyword>
<feature type="coiled-coil region" evidence="1">
    <location>
        <begin position="55"/>
        <end position="124"/>
    </location>
</feature>
<reference evidence="2" key="1">
    <citation type="submission" date="2016-07" db="EMBL/GenBank/DDBJ databases">
        <title>De novo transcriptome assembly of four accessions of the metal hyperaccumulator plant Noccaea caerulescens.</title>
        <authorList>
            <person name="Blande D."/>
            <person name="Halimaa P."/>
            <person name="Tervahauta A.I."/>
            <person name="Aarts M.G."/>
            <person name="Karenlampi S.O."/>
        </authorList>
    </citation>
    <scope>NUCLEOTIDE SEQUENCE</scope>
</reference>
<dbReference type="PANTHER" id="PTHR31071:SF39">
    <property type="entry name" value="PROTEIN BRANCHLESS TRICHOME"/>
    <property type="match status" value="1"/>
</dbReference>
<protein>
    <submittedName>
        <fullName evidence="2">Protein BRANCHLESS TRICHOME</fullName>
    </submittedName>
</protein>
<dbReference type="PANTHER" id="PTHR31071">
    <property type="entry name" value="GB|AAF24581.1"/>
    <property type="match status" value="1"/>
</dbReference>
<gene>
    <name evidence="2" type="ORF">LC_TR8007_c1_g1_i1_g.28069</name>
</gene>
<evidence type="ECO:0000313" key="2">
    <source>
        <dbReference type="EMBL" id="JAU28990.1"/>
    </source>
</evidence>
<dbReference type="EMBL" id="GEVK01023842">
    <property type="protein sequence ID" value="JAU28990.1"/>
    <property type="molecule type" value="Transcribed_RNA"/>
</dbReference>
<accession>A0A1J3ECF6</accession>
<organism evidence="2">
    <name type="scientific">Noccaea caerulescens</name>
    <name type="common">Alpine penny-cress</name>
    <name type="synonym">Thlaspi caerulescens</name>
    <dbReference type="NCBI Taxonomy" id="107243"/>
    <lineage>
        <taxon>Eukaryota</taxon>
        <taxon>Viridiplantae</taxon>
        <taxon>Streptophyta</taxon>
        <taxon>Embryophyta</taxon>
        <taxon>Tracheophyta</taxon>
        <taxon>Spermatophyta</taxon>
        <taxon>Magnoliopsida</taxon>
        <taxon>eudicotyledons</taxon>
        <taxon>Gunneridae</taxon>
        <taxon>Pentapetalae</taxon>
        <taxon>rosids</taxon>
        <taxon>malvids</taxon>
        <taxon>Brassicales</taxon>
        <taxon>Brassicaceae</taxon>
        <taxon>Coluteocarpeae</taxon>
        <taxon>Noccaea</taxon>
    </lineage>
</organism>
<proteinExistence type="predicted"/>